<feature type="compositionally biased region" description="Polar residues" evidence="1">
    <location>
        <begin position="924"/>
        <end position="938"/>
    </location>
</feature>
<feature type="compositionally biased region" description="Basic and acidic residues" evidence="1">
    <location>
        <begin position="874"/>
        <end position="890"/>
    </location>
</feature>
<feature type="region of interest" description="Disordered" evidence="1">
    <location>
        <begin position="1115"/>
        <end position="1134"/>
    </location>
</feature>
<keyword evidence="4" id="KW-1185">Reference proteome</keyword>
<feature type="compositionally biased region" description="Polar residues" evidence="1">
    <location>
        <begin position="792"/>
        <end position="829"/>
    </location>
</feature>
<dbReference type="Pfam" id="PF00789">
    <property type="entry name" value="UBX"/>
    <property type="match status" value="1"/>
</dbReference>
<dbReference type="Gene3D" id="3.10.20.90">
    <property type="entry name" value="Phosphatidylinositol 3-kinase Catalytic Subunit, Chain A, domain 1"/>
    <property type="match status" value="1"/>
</dbReference>
<feature type="compositionally biased region" description="Basic and acidic residues" evidence="1">
    <location>
        <begin position="1322"/>
        <end position="1334"/>
    </location>
</feature>
<feature type="compositionally biased region" description="Low complexity" evidence="1">
    <location>
        <begin position="1007"/>
        <end position="1021"/>
    </location>
</feature>
<dbReference type="SUPFAM" id="SSF54236">
    <property type="entry name" value="Ubiquitin-like"/>
    <property type="match status" value="1"/>
</dbReference>
<feature type="compositionally biased region" description="Basic and acidic residues" evidence="1">
    <location>
        <begin position="767"/>
        <end position="779"/>
    </location>
</feature>
<feature type="domain" description="UBX" evidence="2">
    <location>
        <begin position="1382"/>
        <end position="1434"/>
    </location>
</feature>
<dbReference type="EMBL" id="WIXE01019346">
    <property type="protein sequence ID" value="KAK5970102.1"/>
    <property type="molecule type" value="Genomic_DNA"/>
</dbReference>
<dbReference type="InterPro" id="IPR029071">
    <property type="entry name" value="Ubiquitin-like_domsf"/>
</dbReference>
<feature type="region of interest" description="Disordered" evidence="1">
    <location>
        <begin position="89"/>
        <end position="136"/>
    </location>
</feature>
<feature type="compositionally biased region" description="Low complexity" evidence="1">
    <location>
        <begin position="1115"/>
        <end position="1128"/>
    </location>
</feature>
<feature type="region of interest" description="Disordered" evidence="1">
    <location>
        <begin position="183"/>
        <end position="224"/>
    </location>
</feature>
<evidence type="ECO:0000259" key="2">
    <source>
        <dbReference type="PROSITE" id="PS50033"/>
    </source>
</evidence>
<sequence length="1486" mass="166010">MTNERSTPCDISEVPEQPTNQTLLDHRPDAAPDTERTILAKTAILNLGASAENLIAKSIDPTRDESFKSQIREQLSQMREEDVITAILALSDKENDTGRSRTPRHRKGPSRHRSKSRSHRAISITPRGLSDKEKERNVYSPISLGGRMATPSGSDGREQMVPEIHPTCAERQHSQTRAVMITPPGAATHEPGPEIKADSAPRLQVCEESTSPSNMKENKSSGPETFAVSNHLEQVSRFNRDNTQQETKVELDEKLFSYNRNTTPANTDKELGQGFGGPQNATAKKTDVPGTLEVSHERSSCSCSPLEKVEEQMGQAERSVPKTSDEPKSKPFEVLTSHSDRKSDSTARTIGASQKASPCNCTTPISDRQDQVVQQAMTTFRGAKEQPVQPTTEEITDMTEVSQEQPQQPATVESAMKTEDVQMRQCVQDGSNTLQKFEGKSLDVARFEESVSTARAPEEHQEASPDQAITPVSEQQEQVVQQAITTFRGAKEQPVQRSTEMPTDMREVSRVGEQPEHLPTTRSPRKDEEAQTRQVEQGVSKTFQRSEGKSLDVARSRPDEESVTTARVAEEHQEASSDRAITPNRDQQEQVVQQGASFFRRTKEQSVKRTTEKPIDMLGVSRVEEQPEQLATAKSPMKAEEAQMRQSEQGTSKTFQRSERVSLDVARSDESVSTARATETPQQASLDRAITPTTDQQEQVMQQDASSSRRTKEQSGQRTTEKPMDMLGVSRVEEQPEQPATAKSPMKAEGAQMRQNEQGASNTLQKFEGKSLDVARSEESVSTARATEKPPKTSSDQAITPTRDQQEQVVQQGASSFRRTKEQSVQPTTEKPMDMLGISRVEEQPDQLATAKSPVKTEEAQMRQSEQGTSKILQKFEGKSSDVARSRPDEESVTTARASEEHQKASSDRAITPIRDQQERVVRQTATTPSGTNEQSFQCKEHTPVKTSEGTREQCQLGIISQHEHSIFSTRETPQKSIDSMMESKMATPSNQQTHSMQECASVTQTPQKSEQSGPQQQQESDLLAVNSHREKWFQDCSKIQKGGGEQAISAAKYRQVHDNSGITTASEKSPRRKSGNPSQTHDDQVVTTAVARSPEAKPTGFSLGSIFPSLFGHSAPTDDSSSTSSAPVTGPPAVLRRPITFTYPEQPVRPKNPRRDVIQFRSEYANNFTLGSRHTVDFYGGSYDDVQREARNTVKLIVVFIHDPSLEESITFINDSLNSVEFGELVNKHNLLLWGVGNNTEEGKFVAYNLHVNKFPFLGLMCPRADNRFFSVRRITGFTTAEDLVMRLEKAIEIVRVDLKDLREQREKLLEDRRLMQEQEQAYRESAEKDKQRMLAAKKARQEKEEAEMREKRKQIEEKERRTLIASQRELLRKQVDDRPCGKETVSIQVRFPCGKKFSKQFALDDSLEKLFTAIICHESSPDFFTVATGFPRAEINCAPEWYHLVLSEQLIAEGSKPTKFKPPLTFRAAGFNRPVGVFVNSYGS</sequence>
<feature type="compositionally biased region" description="Polar residues" evidence="1">
    <location>
        <begin position="346"/>
        <end position="367"/>
    </location>
</feature>
<dbReference type="InterPro" id="IPR001012">
    <property type="entry name" value="UBX_dom"/>
</dbReference>
<dbReference type="PROSITE" id="PS50033">
    <property type="entry name" value="UBX"/>
    <property type="match status" value="1"/>
</dbReference>
<feature type="compositionally biased region" description="Polar residues" evidence="1">
    <location>
        <begin position="862"/>
        <end position="872"/>
    </location>
</feature>
<dbReference type="SMART" id="SM00594">
    <property type="entry name" value="UAS"/>
    <property type="match status" value="1"/>
</dbReference>
<comment type="caution">
    <text evidence="3">The sequence shown here is derived from an EMBL/GenBank/DDBJ whole genome shotgun (WGS) entry which is preliminary data.</text>
</comment>
<evidence type="ECO:0000256" key="1">
    <source>
        <dbReference type="SAM" id="MobiDB-lite"/>
    </source>
</evidence>
<dbReference type="Proteomes" id="UP001331761">
    <property type="component" value="Unassembled WGS sequence"/>
</dbReference>
<feature type="compositionally biased region" description="Polar residues" evidence="1">
    <location>
        <begin position="388"/>
        <end position="411"/>
    </location>
</feature>
<feature type="region of interest" description="Disordered" evidence="1">
    <location>
        <begin position="1322"/>
        <end position="1357"/>
    </location>
</feature>
<accession>A0AAN8F0Z0</accession>
<dbReference type="PANTHER" id="PTHR23322">
    <property type="entry name" value="FAS-ASSOCIATED PROTEIN"/>
    <property type="match status" value="1"/>
</dbReference>
<organism evidence="3 4">
    <name type="scientific">Trichostrongylus colubriformis</name>
    <name type="common">Black scour worm</name>
    <dbReference type="NCBI Taxonomy" id="6319"/>
    <lineage>
        <taxon>Eukaryota</taxon>
        <taxon>Metazoa</taxon>
        <taxon>Ecdysozoa</taxon>
        <taxon>Nematoda</taxon>
        <taxon>Chromadorea</taxon>
        <taxon>Rhabditida</taxon>
        <taxon>Rhabditina</taxon>
        <taxon>Rhabditomorpha</taxon>
        <taxon>Strongyloidea</taxon>
        <taxon>Trichostrongylidae</taxon>
        <taxon>Trichostrongylus</taxon>
    </lineage>
</organism>
<evidence type="ECO:0000313" key="3">
    <source>
        <dbReference type="EMBL" id="KAK5970102.1"/>
    </source>
</evidence>
<protein>
    <recommendedName>
        <fullName evidence="2">UBX domain-containing protein</fullName>
    </recommendedName>
</protein>
<dbReference type="InterPro" id="IPR006577">
    <property type="entry name" value="UAS"/>
</dbReference>
<name>A0AAN8F0Z0_TRICO</name>
<dbReference type="Gene3D" id="3.40.30.10">
    <property type="entry name" value="Glutaredoxin"/>
    <property type="match status" value="1"/>
</dbReference>
<feature type="compositionally biased region" description="Basic residues" evidence="1">
    <location>
        <begin position="101"/>
        <end position="120"/>
    </location>
</feature>
<feature type="compositionally biased region" description="Polar residues" evidence="1">
    <location>
        <begin position="532"/>
        <end position="543"/>
    </location>
</feature>
<feature type="compositionally biased region" description="Polar residues" evidence="1">
    <location>
        <begin position="644"/>
        <end position="655"/>
    </location>
</feature>
<feature type="region of interest" description="Disordered" evidence="1">
    <location>
        <begin position="380"/>
        <end position="418"/>
    </location>
</feature>
<feature type="region of interest" description="Disordered" evidence="1">
    <location>
        <begin position="619"/>
        <end position="1022"/>
    </location>
</feature>
<gene>
    <name evidence="3" type="ORF">GCK32_006772</name>
</gene>
<feature type="compositionally biased region" description="Basic and acidic residues" evidence="1">
    <location>
        <begin position="568"/>
        <end position="577"/>
    </location>
</feature>
<feature type="compositionally biased region" description="Basic and acidic residues" evidence="1">
    <location>
        <begin position="319"/>
        <end position="331"/>
    </location>
</feature>
<dbReference type="SUPFAM" id="SSF52833">
    <property type="entry name" value="Thioredoxin-like"/>
    <property type="match status" value="1"/>
</dbReference>
<feature type="region of interest" description="Disordered" evidence="1">
    <location>
        <begin position="260"/>
        <end position="367"/>
    </location>
</feature>
<feature type="compositionally biased region" description="Basic and acidic residues" evidence="1">
    <location>
        <begin position="503"/>
        <end position="516"/>
    </location>
</feature>
<feature type="region of interest" description="Disordered" evidence="1">
    <location>
        <begin position="449"/>
        <end position="587"/>
    </location>
</feature>
<feature type="compositionally biased region" description="Basic and acidic residues" evidence="1">
    <location>
        <begin position="1341"/>
        <end position="1357"/>
    </location>
</feature>
<feature type="compositionally biased region" description="Basic and acidic residues" evidence="1">
    <location>
        <begin position="656"/>
        <end position="670"/>
    </location>
</feature>
<feature type="compositionally biased region" description="Polar residues" evidence="1">
    <location>
        <begin position="1059"/>
        <end position="1068"/>
    </location>
</feature>
<reference evidence="3 4" key="1">
    <citation type="submission" date="2019-10" db="EMBL/GenBank/DDBJ databases">
        <title>Assembly and Annotation for the nematode Trichostrongylus colubriformis.</title>
        <authorList>
            <person name="Martin J."/>
        </authorList>
    </citation>
    <scope>NUCLEOTIDE SEQUENCE [LARGE SCALE GENOMIC DNA]</scope>
    <source>
        <strain evidence="3">G859</strain>
        <tissue evidence="3">Whole worm</tissue>
    </source>
</reference>
<feature type="compositionally biased region" description="Basic and acidic residues" evidence="1">
    <location>
        <begin position="710"/>
        <end position="724"/>
    </location>
</feature>
<evidence type="ECO:0000313" key="4">
    <source>
        <dbReference type="Proteomes" id="UP001331761"/>
    </source>
</evidence>
<feature type="region of interest" description="Disordered" evidence="1">
    <location>
        <begin position="1"/>
        <end position="32"/>
    </location>
</feature>
<feature type="compositionally biased region" description="Polar residues" evidence="1">
    <location>
        <begin position="671"/>
        <end position="709"/>
    </location>
</feature>
<feature type="compositionally biased region" description="Basic and acidic residues" evidence="1">
    <location>
        <begin position="544"/>
        <end position="560"/>
    </location>
</feature>
<feature type="compositionally biased region" description="Polar residues" evidence="1">
    <location>
        <begin position="753"/>
        <end position="765"/>
    </location>
</feature>
<feature type="compositionally biased region" description="Basic and acidic residues" evidence="1">
    <location>
        <begin position="939"/>
        <end position="952"/>
    </location>
</feature>
<dbReference type="InterPro" id="IPR036249">
    <property type="entry name" value="Thioredoxin-like_sf"/>
</dbReference>
<feature type="compositionally biased region" description="Polar residues" evidence="1">
    <location>
        <begin position="967"/>
        <end position="978"/>
    </location>
</feature>
<proteinExistence type="predicted"/>
<dbReference type="InterPro" id="IPR050730">
    <property type="entry name" value="UBX_domain-protein"/>
</dbReference>
<feature type="compositionally biased region" description="Polar residues" evidence="1">
    <location>
        <begin position="987"/>
        <end position="1006"/>
    </location>
</feature>
<feature type="compositionally biased region" description="Basic and acidic residues" evidence="1">
    <location>
        <begin position="898"/>
        <end position="907"/>
    </location>
</feature>
<feature type="compositionally biased region" description="Polar residues" evidence="1">
    <location>
        <begin position="207"/>
        <end position="224"/>
    </location>
</feature>
<feature type="region of interest" description="Disordered" evidence="1">
    <location>
        <begin position="1052"/>
        <end position="1087"/>
    </location>
</feature>